<dbReference type="GO" id="GO:0005126">
    <property type="term" value="F:cytokine receptor binding"/>
    <property type="evidence" value="ECO:0007669"/>
    <property type="project" value="InterPro"/>
</dbReference>
<dbReference type="AlphaFoldDB" id="A0AAV6RRN1"/>
<feature type="signal peptide" evidence="6">
    <location>
        <begin position="1"/>
        <end position="20"/>
    </location>
</feature>
<dbReference type="GO" id="GO:0006952">
    <property type="term" value="P:defense response"/>
    <property type="evidence" value="ECO:0007669"/>
    <property type="project" value="InterPro"/>
</dbReference>
<feature type="chain" id="PRO_5043843231" evidence="6">
    <location>
        <begin position="21"/>
        <end position="190"/>
    </location>
</feature>
<comment type="similarity">
    <text evidence="2">Belongs to the alpha/beta interferon family.</text>
</comment>
<evidence type="ECO:0000256" key="5">
    <source>
        <dbReference type="ARBA" id="ARBA00023157"/>
    </source>
</evidence>
<accession>A0AAV6RRN1</accession>
<dbReference type="GO" id="GO:0009615">
    <property type="term" value="P:response to virus"/>
    <property type="evidence" value="ECO:0007669"/>
    <property type="project" value="UniProtKB-ARBA"/>
</dbReference>
<keyword evidence="4 6" id="KW-0732">Signal</keyword>
<evidence type="ECO:0000256" key="3">
    <source>
        <dbReference type="ARBA" id="ARBA00022525"/>
    </source>
</evidence>
<comment type="subcellular location">
    <subcellularLocation>
        <location evidence="1">Secreted</location>
    </subcellularLocation>
</comment>
<dbReference type="PANTHER" id="PTHR11691:SF73">
    <property type="entry name" value="INTERFERON BETA"/>
    <property type="match status" value="1"/>
</dbReference>
<dbReference type="InterPro" id="IPR000471">
    <property type="entry name" value="Interferon_alpha/beta/delta"/>
</dbReference>
<evidence type="ECO:0000256" key="4">
    <source>
        <dbReference type="ARBA" id="ARBA00022729"/>
    </source>
</evidence>
<organism evidence="7 8">
    <name type="scientific">Solea senegalensis</name>
    <name type="common">Senegalese sole</name>
    <dbReference type="NCBI Taxonomy" id="28829"/>
    <lineage>
        <taxon>Eukaryota</taxon>
        <taxon>Metazoa</taxon>
        <taxon>Chordata</taxon>
        <taxon>Craniata</taxon>
        <taxon>Vertebrata</taxon>
        <taxon>Euteleostomi</taxon>
        <taxon>Actinopterygii</taxon>
        <taxon>Neopterygii</taxon>
        <taxon>Teleostei</taxon>
        <taxon>Neoteleostei</taxon>
        <taxon>Acanthomorphata</taxon>
        <taxon>Carangaria</taxon>
        <taxon>Pleuronectiformes</taxon>
        <taxon>Pleuronectoidei</taxon>
        <taxon>Soleidae</taxon>
        <taxon>Solea</taxon>
    </lineage>
</organism>
<keyword evidence="8" id="KW-1185">Reference proteome</keyword>
<evidence type="ECO:0000313" key="7">
    <source>
        <dbReference type="EMBL" id="KAG7506446.1"/>
    </source>
</evidence>
<dbReference type="PANTHER" id="PTHR11691">
    <property type="entry name" value="TYPE I INTERFERON"/>
    <property type="match status" value="1"/>
</dbReference>
<evidence type="ECO:0000256" key="2">
    <source>
        <dbReference type="ARBA" id="ARBA00011033"/>
    </source>
</evidence>
<name>A0AAV6RRN1_SOLSE</name>
<dbReference type="EMBL" id="JAGKHQ010000010">
    <property type="protein sequence ID" value="KAG7506446.1"/>
    <property type="molecule type" value="Genomic_DNA"/>
</dbReference>
<dbReference type="Pfam" id="PF00143">
    <property type="entry name" value="Interferon"/>
    <property type="match status" value="1"/>
</dbReference>
<gene>
    <name evidence="7" type="ORF">JOB18_005759</name>
</gene>
<protein>
    <submittedName>
        <fullName evidence="7">Interferon a3-like</fullName>
    </submittedName>
</protein>
<sequence>MLNRILFVCLFLGLYSGSSALRCRWMDQKFKQYSENYLELLQMMVNNTNTNSTEDAGMDETVAFPYDLYSQASKATAEVKLGFTVQVLEEIVGLLEQDHSSASWDERNVDDFLNIVTQQTDGLRSCIASHGHKKNKKMHMYFKRLSRHVLEQNGAEAWELSDSRATSRQNKEDTRLCLDISGPVSCAMWK</sequence>
<dbReference type="GO" id="GO:0043330">
    <property type="term" value="P:response to exogenous dsRNA"/>
    <property type="evidence" value="ECO:0007669"/>
    <property type="project" value="TreeGrafter"/>
</dbReference>
<dbReference type="GO" id="GO:0005576">
    <property type="term" value="C:extracellular region"/>
    <property type="evidence" value="ECO:0007669"/>
    <property type="project" value="UniProtKB-SubCell"/>
</dbReference>
<keyword evidence="3" id="KW-0964">Secreted</keyword>
<evidence type="ECO:0000313" key="8">
    <source>
        <dbReference type="Proteomes" id="UP000693946"/>
    </source>
</evidence>
<reference evidence="7 8" key="1">
    <citation type="journal article" date="2021" name="Sci. Rep.">
        <title>Chromosome anchoring in Senegalese sole (Solea senegalensis) reveals sex-associated markers and genome rearrangements in flatfish.</title>
        <authorList>
            <person name="Guerrero-Cozar I."/>
            <person name="Gomez-Garrido J."/>
            <person name="Berbel C."/>
            <person name="Martinez-Blanch J.F."/>
            <person name="Alioto T."/>
            <person name="Claros M.G."/>
            <person name="Gagnaire P.A."/>
            <person name="Manchado M."/>
        </authorList>
    </citation>
    <scope>NUCLEOTIDE SEQUENCE [LARGE SCALE GENOMIC DNA]</scope>
    <source>
        <strain evidence="7">Sse05_10M</strain>
    </source>
</reference>
<evidence type="ECO:0000256" key="6">
    <source>
        <dbReference type="SAM" id="SignalP"/>
    </source>
</evidence>
<dbReference type="Proteomes" id="UP000693946">
    <property type="component" value="Linkage Group LG18"/>
</dbReference>
<proteinExistence type="inferred from homology"/>
<evidence type="ECO:0000256" key="1">
    <source>
        <dbReference type="ARBA" id="ARBA00004613"/>
    </source>
</evidence>
<comment type="caution">
    <text evidence="7">The sequence shown here is derived from an EMBL/GenBank/DDBJ whole genome shotgun (WGS) entry which is preliminary data.</text>
</comment>
<keyword evidence="5" id="KW-1015">Disulfide bond</keyword>